<organism evidence="1 2">
    <name type="scientific">Pyxidicoccus fallax</name>
    <dbReference type="NCBI Taxonomy" id="394095"/>
    <lineage>
        <taxon>Bacteria</taxon>
        <taxon>Pseudomonadati</taxon>
        <taxon>Myxococcota</taxon>
        <taxon>Myxococcia</taxon>
        <taxon>Myxococcales</taxon>
        <taxon>Cystobacterineae</taxon>
        <taxon>Myxococcaceae</taxon>
        <taxon>Pyxidicoccus</taxon>
    </lineage>
</organism>
<dbReference type="Pfam" id="PF11876">
    <property type="entry name" value="TsiV"/>
    <property type="match status" value="1"/>
</dbReference>
<gene>
    <name evidence="1" type="ORF">HG543_40565</name>
</gene>
<keyword evidence="2" id="KW-1185">Reference proteome</keyword>
<dbReference type="InterPro" id="IPR021815">
    <property type="entry name" value="TsiV"/>
</dbReference>
<name>A0A848LTV2_9BACT</name>
<comment type="caution">
    <text evidence="1">The sequence shown here is derived from an EMBL/GenBank/DDBJ whole genome shotgun (WGS) entry which is preliminary data.</text>
</comment>
<dbReference type="AlphaFoldDB" id="A0A848LTV2"/>
<dbReference type="Proteomes" id="UP000518300">
    <property type="component" value="Unassembled WGS sequence"/>
</dbReference>
<evidence type="ECO:0000313" key="2">
    <source>
        <dbReference type="Proteomes" id="UP000518300"/>
    </source>
</evidence>
<dbReference type="EMBL" id="JABBJJ010000295">
    <property type="protein sequence ID" value="NMO21101.1"/>
    <property type="molecule type" value="Genomic_DNA"/>
</dbReference>
<proteinExistence type="predicted"/>
<reference evidence="1 2" key="1">
    <citation type="submission" date="2020-04" db="EMBL/GenBank/DDBJ databases">
        <title>Draft genome of Pyxidicoccus fallax type strain.</title>
        <authorList>
            <person name="Whitworth D.E."/>
        </authorList>
    </citation>
    <scope>NUCLEOTIDE SEQUENCE [LARGE SCALE GENOMIC DNA]</scope>
    <source>
        <strain evidence="1 2">DSM 14698</strain>
    </source>
</reference>
<sequence length="276" mass="31219">MHRSHQEIAPAVARALDVYTQAIRPGTLAWYPDSEGDWQRLDAIAWERTRRGMLESPSFFVTLIDRPDAAVKFQFDYGGISLEVPGLLDDPRRTCIATFSLPVEFLEQRGPGHVRELALQLATCLPFHSGYASLCFDMFCPLADVARQLYKLCFRYPGMDMLDYRVSWDIGTRVPGAYWLTFLSNPVLGELGGVDGLRARLTSPGTTVQALDGERAVVTLGQWPEAGDLEAGKDLPAYRALARVLEPWLYHCDPQAFVHYDFSSADRLRWERRFLD</sequence>
<evidence type="ECO:0000313" key="1">
    <source>
        <dbReference type="EMBL" id="NMO21101.1"/>
    </source>
</evidence>
<accession>A0A848LTV2</accession>
<protein>
    <submittedName>
        <fullName evidence="1">DUF3396 domain-containing protein</fullName>
    </submittedName>
</protein>